<evidence type="ECO:0000313" key="1">
    <source>
        <dbReference type="EMBL" id="GGO67387.1"/>
    </source>
</evidence>
<comment type="caution">
    <text evidence="1">The sequence shown here is derived from an EMBL/GenBank/DDBJ whole genome shotgun (WGS) entry which is preliminary data.</text>
</comment>
<protein>
    <recommendedName>
        <fullName evidence="3">Prokaryotic metallothionein</fullName>
    </recommendedName>
</protein>
<accession>A0ABQ2N8W2</accession>
<gene>
    <name evidence="1" type="ORF">GCM10010910_29040</name>
</gene>
<name>A0ABQ2N8W2_9MICO</name>
<dbReference type="Proteomes" id="UP000638043">
    <property type="component" value="Unassembled WGS sequence"/>
</dbReference>
<evidence type="ECO:0008006" key="3">
    <source>
        <dbReference type="Google" id="ProtNLM"/>
    </source>
</evidence>
<proteinExistence type="predicted"/>
<organism evidence="1 2">
    <name type="scientific">Microbacterium nanhaiense</name>
    <dbReference type="NCBI Taxonomy" id="1301026"/>
    <lineage>
        <taxon>Bacteria</taxon>
        <taxon>Bacillati</taxon>
        <taxon>Actinomycetota</taxon>
        <taxon>Actinomycetes</taxon>
        <taxon>Micrococcales</taxon>
        <taxon>Microbacteriaceae</taxon>
        <taxon>Microbacterium</taxon>
    </lineage>
</organism>
<sequence>MATCDTCGNQYDKAFTLTQGDRSGTFDSFECAAHAMAPTCAHCGCRILGHGVENPDGIFCCANCARAQGESDLTDRIEAREASPAS</sequence>
<evidence type="ECO:0000313" key="2">
    <source>
        <dbReference type="Proteomes" id="UP000638043"/>
    </source>
</evidence>
<reference evidence="2" key="1">
    <citation type="journal article" date="2019" name="Int. J. Syst. Evol. Microbiol.">
        <title>The Global Catalogue of Microorganisms (GCM) 10K type strain sequencing project: providing services to taxonomists for standard genome sequencing and annotation.</title>
        <authorList>
            <consortium name="The Broad Institute Genomics Platform"/>
            <consortium name="The Broad Institute Genome Sequencing Center for Infectious Disease"/>
            <person name="Wu L."/>
            <person name="Ma J."/>
        </authorList>
    </citation>
    <scope>NUCLEOTIDE SEQUENCE [LARGE SCALE GENOMIC DNA]</scope>
    <source>
        <strain evidence="2">CGMCC 4.7181</strain>
    </source>
</reference>
<keyword evidence="2" id="KW-1185">Reference proteome</keyword>
<dbReference type="EMBL" id="BMMQ01000013">
    <property type="protein sequence ID" value="GGO67387.1"/>
    <property type="molecule type" value="Genomic_DNA"/>
</dbReference>